<keyword evidence="6" id="KW-1185">Reference proteome</keyword>
<comment type="caution">
    <text evidence="5">The sequence shown here is derived from an EMBL/GenBank/DDBJ whole genome shotgun (WGS) entry which is preliminary data.</text>
</comment>
<dbReference type="Proteomes" id="UP001201163">
    <property type="component" value="Unassembled WGS sequence"/>
</dbReference>
<dbReference type="PANTHER" id="PTHR10250">
    <property type="entry name" value="MICROSOMAL GLUTATHIONE S-TRANSFERASE"/>
    <property type="match status" value="1"/>
</dbReference>
<protein>
    <submittedName>
        <fullName evidence="5">Uncharacterized protein</fullName>
    </submittedName>
</protein>
<evidence type="ECO:0000256" key="1">
    <source>
        <dbReference type="ARBA" id="ARBA00004141"/>
    </source>
</evidence>
<dbReference type="GO" id="GO:0004602">
    <property type="term" value="F:glutathione peroxidase activity"/>
    <property type="evidence" value="ECO:0007669"/>
    <property type="project" value="TreeGrafter"/>
</dbReference>
<keyword evidence="4" id="KW-0472">Membrane</keyword>
<evidence type="ECO:0000256" key="3">
    <source>
        <dbReference type="ARBA" id="ARBA00022989"/>
    </source>
</evidence>
<keyword evidence="2" id="KW-0812">Transmembrane</keyword>
<dbReference type="GO" id="GO:0004364">
    <property type="term" value="F:glutathione transferase activity"/>
    <property type="evidence" value="ECO:0007669"/>
    <property type="project" value="TreeGrafter"/>
</dbReference>
<dbReference type="Pfam" id="PF01124">
    <property type="entry name" value="MAPEG"/>
    <property type="match status" value="1"/>
</dbReference>
<reference evidence="5" key="1">
    <citation type="submission" date="2022-01" db="EMBL/GenBank/DDBJ databases">
        <title>Comparative genomics reveals a dynamic genome evolution in the ectomycorrhizal milk-cap (Lactarius) mushrooms.</title>
        <authorList>
            <consortium name="DOE Joint Genome Institute"/>
            <person name="Lebreton A."/>
            <person name="Tang N."/>
            <person name="Kuo A."/>
            <person name="LaButti K."/>
            <person name="Drula E."/>
            <person name="Barry K."/>
            <person name="Clum A."/>
            <person name="Lipzen A."/>
            <person name="Mousain D."/>
            <person name="Ng V."/>
            <person name="Wang R."/>
            <person name="Wang X."/>
            <person name="Dai Y."/>
            <person name="Henrissat B."/>
            <person name="Grigoriev I.V."/>
            <person name="Guerin-Laguette A."/>
            <person name="Yu F."/>
            <person name="Martin F.M."/>
        </authorList>
    </citation>
    <scope>NUCLEOTIDE SEQUENCE</scope>
    <source>
        <strain evidence="5">QP</strain>
    </source>
</reference>
<dbReference type="InterPro" id="IPR001129">
    <property type="entry name" value="Membr-assoc_MAPEG"/>
</dbReference>
<dbReference type="GO" id="GO:0016020">
    <property type="term" value="C:membrane"/>
    <property type="evidence" value="ECO:0007669"/>
    <property type="project" value="UniProtKB-SubCell"/>
</dbReference>
<dbReference type="InterPro" id="IPR023352">
    <property type="entry name" value="MAPEG-like_dom_sf"/>
</dbReference>
<dbReference type="GO" id="GO:0005635">
    <property type="term" value="C:nuclear envelope"/>
    <property type="evidence" value="ECO:0007669"/>
    <property type="project" value="TreeGrafter"/>
</dbReference>
<evidence type="ECO:0000256" key="2">
    <source>
        <dbReference type="ARBA" id="ARBA00022692"/>
    </source>
</evidence>
<gene>
    <name evidence="5" type="ORF">EDB92DRAFT_573699</name>
</gene>
<evidence type="ECO:0000313" key="5">
    <source>
        <dbReference type="EMBL" id="KAH8992493.1"/>
    </source>
</evidence>
<proteinExistence type="predicted"/>
<keyword evidence="3" id="KW-1133">Transmembrane helix</keyword>
<sequence length="154" mass="17159">MSSVTINLPTSYPWVVASIFSIVPVVQWQMTLVVQAREKAGIPYPQLYAEKAEQIASVDAMIFNCVQRAHQNTLENVPPMVLSTLISAIRYPKVAAIGCGIWSLARVFYTMGYSTGEPSERSRGFTSLYVQLLMSILAGKVVFDLIRDWIRANV</sequence>
<evidence type="ECO:0000256" key="4">
    <source>
        <dbReference type="ARBA" id="ARBA00023136"/>
    </source>
</evidence>
<comment type="subcellular location">
    <subcellularLocation>
        <location evidence="1">Membrane</location>
        <topology evidence="1">Multi-pass membrane protein</topology>
    </subcellularLocation>
</comment>
<dbReference type="AlphaFoldDB" id="A0AAD4LIX7"/>
<dbReference type="SUPFAM" id="SSF161084">
    <property type="entry name" value="MAPEG domain-like"/>
    <property type="match status" value="1"/>
</dbReference>
<organism evidence="5 6">
    <name type="scientific">Lactarius akahatsu</name>
    <dbReference type="NCBI Taxonomy" id="416441"/>
    <lineage>
        <taxon>Eukaryota</taxon>
        <taxon>Fungi</taxon>
        <taxon>Dikarya</taxon>
        <taxon>Basidiomycota</taxon>
        <taxon>Agaricomycotina</taxon>
        <taxon>Agaricomycetes</taxon>
        <taxon>Russulales</taxon>
        <taxon>Russulaceae</taxon>
        <taxon>Lactarius</taxon>
    </lineage>
</organism>
<dbReference type="EMBL" id="JAKELL010000022">
    <property type="protein sequence ID" value="KAH8992493.1"/>
    <property type="molecule type" value="Genomic_DNA"/>
</dbReference>
<dbReference type="InterPro" id="IPR050997">
    <property type="entry name" value="MAPEG"/>
</dbReference>
<dbReference type="Gene3D" id="1.20.120.550">
    <property type="entry name" value="Membrane associated eicosanoid/glutathione metabolism-like domain"/>
    <property type="match status" value="1"/>
</dbReference>
<evidence type="ECO:0000313" key="6">
    <source>
        <dbReference type="Proteomes" id="UP001201163"/>
    </source>
</evidence>
<name>A0AAD4LIX7_9AGAM</name>
<accession>A0AAD4LIX7</accession>
<dbReference type="PANTHER" id="PTHR10250:SF26">
    <property type="entry name" value="GLUTATHIONE S-TRANSFERASE 3, MITOCHONDRIAL"/>
    <property type="match status" value="1"/>
</dbReference>
<dbReference type="GO" id="GO:0005783">
    <property type="term" value="C:endoplasmic reticulum"/>
    <property type="evidence" value="ECO:0007669"/>
    <property type="project" value="TreeGrafter"/>
</dbReference>